<keyword evidence="1" id="KW-1133">Transmembrane helix</keyword>
<evidence type="ECO:0000256" key="1">
    <source>
        <dbReference type="SAM" id="Phobius"/>
    </source>
</evidence>
<reference evidence="2" key="1">
    <citation type="journal article" date="2020" name="mSystems">
        <title>Genome- and Community-Level Interaction Insights into Carbon Utilization and Element Cycling Functions of Hydrothermarchaeota in Hydrothermal Sediment.</title>
        <authorList>
            <person name="Zhou Z."/>
            <person name="Liu Y."/>
            <person name="Xu W."/>
            <person name="Pan J."/>
            <person name="Luo Z.H."/>
            <person name="Li M."/>
        </authorList>
    </citation>
    <scope>NUCLEOTIDE SEQUENCE [LARGE SCALE GENOMIC DNA]</scope>
    <source>
        <strain evidence="2">SpSt-1042</strain>
    </source>
</reference>
<evidence type="ECO:0008006" key="3">
    <source>
        <dbReference type="Google" id="ProtNLM"/>
    </source>
</evidence>
<dbReference type="AlphaFoldDB" id="A0A7C5YXA7"/>
<dbReference type="EMBL" id="DRVY01000021">
    <property type="protein sequence ID" value="HHR92020.1"/>
    <property type="molecule type" value="Genomic_DNA"/>
</dbReference>
<feature type="transmembrane region" description="Helical" evidence="1">
    <location>
        <begin position="1124"/>
        <end position="1146"/>
    </location>
</feature>
<evidence type="ECO:0000313" key="2">
    <source>
        <dbReference type="EMBL" id="HHR92020.1"/>
    </source>
</evidence>
<dbReference type="InterPro" id="IPR008969">
    <property type="entry name" value="CarboxyPept-like_regulatory"/>
</dbReference>
<name>A0A7C5YXA7_UNCC3</name>
<feature type="transmembrane region" description="Helical" evidence="1">
    <location>
        <begin position="1158"/>
        <end position="1177"/>
    </location>
</feature>
<gene>
    <name evidence="2" type="ORF">ENL96_00710</name>
</gene>
<accession>A0A7C5YXA7</accession>
<organism evidence="2">
    <name type="scientific">candidate division CPR3 bacterium</name>
    <dbReference type="NCBI Taxonomy" id="2268181"/>
    <lineage>
        <taxon>Bacteria</taxon>
        <taxon>Bacteria division CPR3</taxon>
    </lineage>
</organism>
<dbReference type="SUPFAM" id="SSF50969">
    <property type="entry name" value="YVTN repeat-like/Quinoprotein amine dehydrogenase"/>
    <property type="match status" value="1"/>
</dbReference>
<proteinExistence type="predicted"/>
<dbReference type="SUPFAM" id="SSF49464">
    <property type="entry name" value="Carboxypeptidase regulatory domain-like"/>
    <property type="match status" value="1"/>
</dbReference>
<keyword evidence="1" id="KW-0472">Membrane</keyword>
<sequence>MPRRVYSEEEEGNSLTQQEALCYSQCAAYRFFWRGDFCFDVISQMCSDNLSAIKTVSFIKNAYNLIRGKPGTFPVSIADLTKVTRAWLICKPLIEDCVVPVLDQCIDICRSEPLYFAPDLSVGSPDSNFWGVFFDAQAQKLYFKVADAGLGYAWDIDVKATYNHTKDRNGEFDPSEERQLFKTKIEHLIYLGARNGPPKSLGDRIGDFLIDEALNGQYLQEFKRWLLSDFKSDSNNYSIPNLWIKDYPFTPKSGELNRITFVVDPDNKIEEWNEYNNTFVLDIDLRPKPAALAIEDFYYQLKKGVINAFEVNFKVVNYGEQSTYTKIFIYEGEEEEYKNPIYDFSETIDGKETLPVYASIGVDPKNDDIKTCGSFKKYTLVVEDAEGKKLYHKFQLPIYAGEVHGLVKDLFGKPVVGAKVSASTGQETTTNELGYFNLVGIRSPGENIWISSSGYKVTITISHPDFSKVEEREVEFKMDYPVYDCQDGYLLHTMEVVLKDIDVNFKIIVYDKKTRQPLDNVYLVATNLEGAKEESRVEKIINGETPLPEIQPGKYFFTLSKAGYKTIGQTVNAVPENPRLGENTQILRFYLEKLYGRESDEDLVIFEKPQLLWEKALKGEIFVTMRITKDGKTVVFYTSKNQPDSGKLYFLETLSGKEKKIVSTISNGGISRASIGVSYDGNTTTLCSNDGKIFGDDRSRNWIKLFDSYGNLLGEKEFDNKIDTGLCEVSPDGYFIYPYFLMNKGFYEYTRFDTEGLLDYDRPSTENVTFGSYAGTHFTRENNVFGPGGGECDSSVGIRSIFGDKTIACFNDVENPLFSDSSTDSKSIIFVGLSKVYWFSDGQKIWEDEVQTRGNPLSVGITPGGEYVIYNFNSSSCGRSVEIVKRDGMKEISIPDQDSRCRGGEEVVYVAANDGGIFYASVYYDKLRLYHVGKYTSEYPPAEEVEDQLNTVITNLYKVEDGQYVDVPPTDFFELETGKIYYTRAEIHLNFGKAIGNLNIFPFTYFSVKDQDTLILLKGQLTVDFVSPVKIYAIKFDRFDLSLFKVKLEQFMSGSLPEEDYFLIKNVHTKFIVKNNINKINIAVENGEVEVVGKDISRRVKGSRQITIDKNNRIKETIFLGSNFYKICGIIFVCIIAICAVLLFAFRNTKFGKATINILKKLLGVIFFAIKKVAIFISKMLKFLVDKISFLIKNKKKEKDPGKK</sequence>
<keyword evidence="1" id="KW-0812">Transmembrane</keyword>
<dbReference type="InterPro" id="IPR011044">
    <property type="entry name" value="Quino_amine_DH_bsu"/>
</dbReference>
<protein>
    <recommendedName>
        <fullName evidence="3">Carboxypeptidase regulatory-like domain-containing protein</fullName>
    </recommendedName>
</protein>
<comment type="caution">
    <text evidence="2">The sequence shown here is derived from an EMBL/GenBank/DDBJ whole genome shotgun (WGS) entry which is preliminary data.</text>
</comment>